<dbReference type="InterPro" id="IPR046450">
    <property type="entry name" value="PA_dom_sf"/>
</dbReference>
<dbReference type="Pfam" id="PF02225">
    <property type="entry name" value="PA"/>
    <property type="match status" value="1"/>
</dbReference>
<feature type="active site" description="Proton donor" evidence="5">
    <location>
        <position position="395"/>
    </location>
</feature>
<organism evidence="11 12">
    <name type="scientific">Rhodotorula graminis (strain WP1)</name>
    <dbReference type="NCBI Taxonomy" id="578459"/>
    <lineage>
        <taxon>Eukaryota</taxon>
        <taxon>Fungi</taxon>
        <taxon>Dikarya</taxon>
        <taxon>Basidiomycota</taxon>
        <taxon>Pucciniomycotina</taxon>
        <taxon>Microbotryomycetes</taxon>
        <taxon>Sporidiobolales</taxon>
        <taxon>Sporidiobolaceae</taxon>
        <taxon>Rhodotorula</taxon>
    </lineage>
</organism>
<dbReference type="AlphaFoldDB" id="A0A0P9EIF8"/>
<evidence type="ECO:0000256" key="4">
    <source>
        <dbReference type="ARBA" id="ARBA00023180"/>
    </source>
</evidence>
<evidence type="ECO:0000313" key="11">
    <source>
        <dbReference type="EMBL" id="KPV73107.1"/>
    </source>
</evidence>
<evidence type="ECO:0000256" key="2">
    <source>
        <dbReference type="ARBA" id="ARBA00007658"/>
    </source>
</evidence>
<dbReference type="OMA" id="SIMANDG"/>
<gene>
    <name evidence="11" type="ORF">RHOBADRAFT_55327</name>
</gene>
<dbReference type="Proteomes" id="UP000053890">
    <property type="component" value="Unassembled WGS sequence"/>
</dbReference>
<dbReference type="InterPro" id="IPR036026">
    <property type="entry name" value="Seven-hairpin_glycosidases"/>
</dbReference>
<feature type="compositionally biased region" description="Gly residues" evidence="8">
    <location>
        <begin position="721"/>
        <end position="733"/>
    </location>
</feature>
<comment type="similarity">
    <text evidence="2 7">Belongs to the glycosyl hydrolase 47 family.</text>
</comment>
<evidence type="ECO:0000313" key="12">
    <source>
        <dbReference type="Proteomes" id="UP000053890"/>
    </source>
</evidence>
<dbReference type="CDD" id="cd00538">
    <property type="entry name" value="PA"/>
    <property type="match status" value="1"/>
</dbReference>
<dbReference type="InterPro" id="IPR003137">
    <property type="entry name" value="PA_domain"/>
</dbReference>
<dbReference type="RefSeq" id="XP_018269156.1">
    <property type="nucleotide sequence ID" value="XM_018417792.1"/>
</dbReference>
<comment type="subcellular location">
    <subcellularLocation>
        <location evidence="1">Endoplasmic reticulum</location>
    </subcellularLocation>
</comment>
<sequence length="1084" mass="115334">MHGALRPIRTLTALVTLALALVLLLPTTTRAASWYSPDRKRSLRHLAEATWRHAYDSYKLHAFPADELLPLSCVGQGHDRLDRTNAGVNDVMGDYLLTVVDSLDTFAMLGDKPAFEQAVREVIHHVDFDLDSRVQVFEVTIRMMGGLLSGHLLALPPSPPGAPLNGSTFTSSIRGFDLPWYRSELLALAHDLGRRLLPAFDTPTGIPFARVHLQTGIRTGSKGGKALETGETCAAGAGSLLLEFITLSRLTGDPQFELAARRAFFAVWNRRSDIGLVGNTIDARTGVWLHAVGGTGAGIDSFYEYAAKAYVLTGEDEYLRVWDEGHAALQRYVRSSDGFWYRPAHMSTGQLASSYVDSLSAFLPGVQVLMGDLDSATRAHAPFAFMWDRYRGLPELFDTLRRQGGGLQLGYPLRPEFIESNMYLYQATGDEWYLSIAERALHDINARARVECGFAAVKDLRTGELEDKMPSFVTGETLKYLYLTFAEDSPFLRDDSAFVFTTEGHPLEIPHPPPTASQRSRSRGKRPLARPPPSSSSSLPSSAGSTSSSSSTSSSPTPDADTAAAASAPTCAAHDPLADERHAHFLALGMDRRTDWEHARWLVGQVPSAEDEERLVRDGTWRAEGWCEVPAGEDPSTTSTLATQYASHLAAVRAFIASHLPSDSSIELLFAATSDGEVVAPSAAQLGPHESGSGDVVVHSIAGLRFSLARTGEGTGASAPGAGGSGAGGGAGSAGQAQGWYAVTRVGGVTVPAGKSVVIRDEAVLAGLTLPRKRVERVVLDAVVAPADEPPMREEEEEEGDEEGGEVGQVGRGGRAGRKLDRFIDMVVGGRGDAVDGATEGAALDNVDDPDLDLDLDPSLPHALQLDALAASFGPSLTDLNLAFALDGGPLPLVLPPSTASPFGCAPVPLPRPDSTVEPDAAPPRHILLLRRGECSFAQKAHHAARSGAAGVVLVSGPGDADPDGDGADAGEGFIVPSAAADDEPEGTMRDLVPLVLVGRSAGLELEALVRRVREANARLEEGWSAAREDEVDAGQRAAHVWVTVERGEGEDEDEVVDSEVGGIYTLGGFAVTNCRVQHGGRRT</sequence>
<keyword evidence="12" id="KW-1185">Reference proteome</keyword>
<keyword evidence="4" id="KW-0325">Glycoprotein</keyword>
<comment type="cofactor">
    <cofactor evidence="6">
        <name>Ca(2+)</name>
        <dbReference type="ChEBI" id="CHEBI:29108"/>
    </cofactor>
</comment>
<feature type="compositionally biased region" description="Acidic residues" evidence="8">
    <location>
        <begin position="794"/>
        <end position="805"/>
    </location>
</feature>
<keyword evidence="6" id="KW-0479">Metal-binding</keyword>
<reference evidence="11 12" key="1">
    <citation type="journal article" date="2015" name="Front. Microbiol.">
        <title>Genome sequence of the plant growth promoting endophytic yeast Rhodotorula graminis WP1.</title>
        <authorList>
            <person name="Firrincieli A."/>
            <person name="Otillar R."/>
            <person name="Salamov A."/>
            <person name="Schmutz J."/>
            <person name="Khan Z."/>
            <person name="Redman R.S."/>
            <person name="Fleck N.D."/>
            <person name="Lindquist E."/>
            <person name="Grigoriev I.V."/>
            <person name="Doty S.L."/>
        </authorList>
    </citation>
    <scope>NUCLEOTIDE SEQUENCE [LARGE SCALE GENOMIC DNA]</scope>
    <source>
        <strain evidence="11 12">WP1</strain>
    </source>
</reference>
<evidence type="ECO:0000256" key="9">
    <source>
        <dbReference type="SAM" id="SignalP"/>
    </source>
</evidence>
<dbReference type="GeneID" id="28978240"/>
<evidence type="ECO:0000259" key="10">
    <source>
        <dbReference type="Pfam" id="PF02225"/>
    </source>
</evidence>
<dbReference type="OrthoDB" id="8118055at2759"/>
<feature type="binding site" evidence="6">
    <location>
        <position position="502"/>
    </location>
    <ligand>
        <name>Ca(2+)</name>
        <dbReference type="ChEBI" id="CHEBI:29108"/>
    </ligand>
</feature>
<dbReference type="GO" id="GO:0016020">
    <property type="term" value="C:membrane"/>
    <property type="evidence" value="ECO:0007669"/>
    <property type="project" value="InterPro"/>
</dbReference>
<keyword evidence="9" id="KW-0732">Signal</keyword>
<feature type="active site" description="Proton donor" evidence="5">
    <location>
        <position position="138"/>
    </location>
</feature>
<evidence type="ECO:0000256" key="5">
    <source>
        <dbReference type="PIRSR" id="PIRSR601382-1"/>
    </source>
</evidence>
<evidence type="ECO:0000256" key="6">
    <source>
        <dbReference type="PIRSR" id="PIRSR601382-2"/>
    </source>
</evidence>
<dbReference type="GO" id="GO:0036503">
    <property type="term" value="P:ERAD pathway"/>
    <property type="evidence" value="ECO:0007669"/>
    <property type="project" value="UniProtKB-ARBA"/>
</dbReference>
<dbReference type="InterPro" id="IPR044674">
    <property type="entry name" value="EDEM1/2/3"/>
</dbReference>
<feature type="region of interest" description="Disordered" evidence="8">
    <location>
        <begin position="787"/>
        <end position="814"/>
    </location>
</feature>
<dbReference type="EC" id="3.2.1.-" evidence="7"/>
<keyword evidence="7 11" id="KW-0378">Hydrolase</keyword>
<dbReference type="EMBL" id="KQ474084">
    <property type="protein sequence ID" value="KPV73107.1"/>
    <property type="molecule type" value="Genomic_DNA"/>
</dbReference>
<feature type="region of interest" description="Disordered" evidence="8">
    <location>
        <begin position="713"/>
        <end position="734"/>
    </location>
</feature>
<dbReference type="Gene3D" id="3.50.30.30">
    <property type="match status" value="1"/>
</dbReference>
<dbReference type="SUPFAM" id="SSF48225">
    <property type="entry name" value="Seven-hairpin glycosidases"/>
    <property type="match status" value="1"/>
</dbReference>
<dbReference type="PRINTS" id="PR00747">
    <property type="entry name" value="GLYHDRLASE47"/>
</dbReference>
<dbReference type="GO" id="GO:0005975">
    <property type="term" value="P:carbohydrate metabolic process"/>
    <property type="evidence" value="ECO:0007669"/>
    <property type="project" value="InterPro"/>
</dbReference>
<dbReference type="GO" id="GO:0004571">
    <property type="term" value="F:mannosyl-oligosaccharide 1,2-alpha-mannosidase activity"/>
    <property type="evidence" value="ECO:0007669"/>
    <property type="project" value="InterPro"/>
</dbReference>
<evidence type="ECO:0000256" key="7">
    <source>
        <dbReference type="RuleBase" id="RU361193"/>
    </source>
</evidence>
<dbReference type="InterPro" id="IPR012341">
    <property type="entry name" value="6hp_glycosidase-like_sf"/>
</dbReference>
<keyword evidence="3" id="KW-0256">Endoplasmic reticulum</keyword>
<evidence type="ECO:0000256" key="8">
    <source>
        <dbReference type="SAM" id="MobiDB-lite"/>
    </source>
</evidence>
<dbReference type="PANTHER" id="PTHR45679">
    <property type="entry name" value="ER DEGRADATION-ENHANCING ALPHA-MANNOSIDASE-LIKE PROTEIN 2"/>
    <property type="match status" value="1"/>
</dbReference>
<dbReference type="GO" id="GO:0044322">
    <property type="term" value="C:endoplasmic reticulum quality control compartment"/>
    <property type="evidence" value="ECO:0007669"/>
    <property type="project" value="GOC"/>
</dbReference>
<name>A0A0P9EIF8_RHOGW</name>
<feature type="active site" evidence="5">
    <location>
        <position position="416"/>
    </location>
</feature>
<keyword evidence="6" id="KW-0106">Calcium</keyword>
<feature type="signal peptide" evidence="9">
    <location>
        <begin position="1"/>
        <end position="31"/>
    </location>
</feature>
<keyword evidence="7" id="KW-0326">Glycosidase</keyword>
<dbReference type="GO" id="GO:1904380">
    <property type="term" value="P:endoplasmic reticulum mannose trimming"/>
    <property type="evidence" value="ECO:0007669"/>
    <property type="project" value="InterPro"/>
</dbReference>
<feature type="compositionally biased region" description="Low complexity" evidence="8">
    <location>
        <begin position="535"/>
        <end position="569"/>
    </location>
</feature>
<dbReference type="PANTHER" id="PTHR45679:SF5">
    <property type="entry name" value="ER DEGRADATION-ENHANCING ALPHA-MANNOSIDASE-LIKE PROTEIN 1"/>
    <property type="match status" value="1"/>
</dbReference>
<feature type="domain" description="PA" evidence="10">
    <location>
        <begin position="892"/>
        <end position="979"/>
    </location>
</feature>
<protein>
    <recommendedName>
        <fullName evidence="7">alpha-1,2-Mannosidase</fullName>
        <ecNumber evidence="7">3.2.1.-</ecNumber>
    </recommendedName>
</protein>
<dbReference type="Gene3D" id="1.50.10.10">
    <property type="match status" value="1"/>
</dbReference>
<dbReference type="InterPro" id="IPR001382">
    <property type="entry name" value="Glyco_hydro_47"/>
</dbReference>
<feature type="region of interest" description="Disordered" evidence="8">
    <location>
        <begin position="503"/>
        <end position="569"/>
    </location>
</feature>
<dbReference type="GO" id="GO:0005509">
    <property type="term" value="F:calcium ion binding"/>
    <property type="evidence" value="ECO:0007669"/>
    <property type="project" value="InterPro"/>
</dbReference>
<dbReference type="SUPFAM" id="SSF52025">
    <property type="entry name" value="PA domain"/>
    <property type="match status" value="1"/>
</dbReference>
<evidence type="ECO:0000256" key="1">
    <source>
        <dbReference type="ARBA" id="ARBA00004240"/>
    </source>
</evidence>
<proteinExistence type="inferred from homology"/>
<dbReference type="STRING" id="578459.A0A0P9EIF8"/>
<evidence type="ECO:0000256" key="3">
    <source>
        <dbReference type="ARBA" id="ARBA00022824"/>
    </source>
</evidence>
<dbReference type="Pfam" id="PF01532">
    <property type="entry name" value="Glyco_hydro_47"/>
    <property type="match status" value="1"/>
</dbReference>
<feature type="chain" id="PRO_5006156612" description="alpha-1,2-Mannosidase" evidence="9">
    <location>
        <begin position="32"/>
        <end position="1084"/>
    </location>
</feature>
<accession>A0A0P9EIF8</accession>
<feature type="active site" evidence="5">
    <location>
        <position position="300"/>
    </location>
</feature>